<dbReference type="RefSeq" id="XP_005792120.1">
    <property type="nucleotide sequence ID" value="XM_005792063.1"/>
</dbReference>
<dbReference type="RefSeq" id="XP_005764420.1">
    <property type="nucleotide sequence ID" value="XM_005764363.1"/>
</dbReference>
<dbReference type="KEGG" id="ehx:EMIHUDRAFT_76754"/>
<dbReference type="Pfam" id="PF13637">
    <property type="entry name" value="Ank_4"/>
    <property type="match status" value="1"/>
</dbReference>
<reference evidence="5" key="1">
    <citation type="journal article" date="2013" name="Nature">
        <title>Pan genome of the phytoplankton Emiliania underpins its global distribution.</title>
        <authorList>
            <person name="Read B.A."/>
            <person name="Kegel J."/>
            <person name="Klute M.J."/>
            <person name="Kuo A."/>
            <person name="Lefebvre S.C."/>
            <person name="Maumus F."/>
            <person name="Mayer C."/>
            <person name="Miller J."/>
            <person name="Monier A."/>
            <person name="Salamov A."/>
            <person name="Young J."/>
            <person name="Aguilar M."/>
            <person name="Claverie J.M."/>
            <person name="Frickenhaus S."/>
            <person name="Gonzalez K."/>
            <person name="Herman E.K."/>
            <person name="Lin Y.C."/>
            <person name="Napier J."/>
            <person name="Ogata H."/>
            <person name="Sarno A.F."/>
            <person name="Shmutz J."/>
            <person name="Schroeder D."/>
            <person name="de Vargas C."/>
            <person name="Verret F."/>
            <person name="von Dassow P."/>
            <person name="Valentin K."/>
            <person name="Van de Peer Y."/>
            <person name="Wheeler G."/>
            <person name="Dacks J.B."/>
            <person name="Delwiche C.F."/>
            <person name="Dyhrman S.T."/>
            <person name="Glockner G."/>
            <person name="John U."/>
            <person name="Richards T."/>
            <person name="Worden A.Z."/>
            <person name="Zhang X."/>
            <person name="Grigoriev I.V."/>
            <person name="Allen A.E."/>
            <person name="Bidle K."/>
            <person name="Borodovsky M."/>
            <person name="Bowler C."/>
            <person name="Brownlee C."/>
            <person name="Cock J.M."/>
            <person name="Elias M."/>
            <person name="Gladyshev V.N."/>
            <person name="Groth M."/>
            <person name="Guda C."/>
            <person name="Hadaegh A."/>
            <person name="Iglesias-Rodriguez M.D."/>
            <person name="Jenkins J."/>
            <person name="Jones B.M."/>
            <person name="Lawson T."/>
            <person name="Leese F."/>
            <person name="Lindquist E."/>
            <person name="Lobanov A."/>
            <person name="Lomsadze A."/>
            <person name="Malik S.B."/>
            <person name="Marsh M.E."/>
            <person name="Mackinder L."/>
            <person name="Mock T."/>
            <person name="Mueller-Roeber B."/>
            <person name="Pagarete A."/>
            <person name="Parker M."/>
            <person name="Probert I."/>
            <person name="Quesneville H."/>
            <person name="Raines C."/>
            <person name="Rensing S.A."/>
            <person name="Riano-Pachon D.M."/>
            <person name="Richier S."/>
            <person name="Rokitta S."/>
            <person name="Shiraiwa Y."/>
            <person name="Soanes D.M."/>
            <person name="van der Giezen M."/>
            <person name="Wahlund T.M."/>
            <person name="Williams B."/>
            <person name="Wilson W."/>
            <person name="Wolfe G."/>
            <person name="Wurch L.L."/>
        </authorList>
    </citation>
    <scope>NUCLEOTIDE SEQUENCE</scope>
</reference>
<feature type="repeat" description="ANK" evidence="3">
    <location>
        <begin position="67"/>
        <end position="99"/>
    </location>
</feature>
<dbReference type="PROSITE" id="PS50088">
    <property type="entry name" value="ANK_REPEAT"/>
    <property type="match status" value="4"/>
</dbReference>
<dbReference type="KEGG" id="ehx:EMIHUDRAFT_62696"/>
<dbReference type="PANTHER" id="PTHR24198:SF165">
    <property type="entry name" value="ANKYRIN REPEAT-CONTAINING PROTEIN-RELATED"/>
    <property type="match status" value="1"/>
</dbReference>
<dbReference type="HOGENOM" id="CLU_000134_18_9_1"/>
<keyword evidence="2 3" id="KW-0040">ANK repeat</keyword>
<dbReference type="AlphaFoldDB" id="A0A0D3IL56"/>
<reference evidence="4" key="2">
    <citation type="submission" date="2024-10" db="UniProtKB">
        <authorList>
            <consortium name="EnsemblProtists"/>
        </authorList>
    </citation>
    <scope>IDENTIFICATION</scope>
</reference>
<dbReference type="PANTHER" id="PTHR24198">
    <property type="entry name" value="ANKYRIN REPEAT AND PROTEIN KINASE DOMAIN-CONTAINING PROTEIN"/>
    <property type="match status" value="1"/>
</dbReference>
<evidence type="ECO:0000313" key="4">
    <source>
        <dbReference type="EnsemblProtists" id="EOD11991"/>
    </source>
</evidence>
<protein>
    <recommendedName>
        <fullName evidence="6">Ankyrin repeat domain-containing protein</fullName>
    </recommendedName>
</protein>
<sequence length="159" mass="16370">MVLRDAELFGHFGLPEESTRRTLGPPVQTVDAEDLTRRLTLAVEAGHESLVRLLLDAGADVNRRNTRGVTPLYSAARAGRREIAASLLGAGALVDASCAGDGRSALHGAAHAGETELVSALLAAGANAGMRSSSGETPLHLACSRGRVGAVRLLIAARA</sequence>
<name>A0A0D3IL56_EMIH1</name>
<keyword evidence="1" id="KW-0677">Repeat</keyword>
<feature type="repeat" description="ANK" evidence="3">
    <location>
        <begin position="39"/>
        <end position="66"/>
    </location>
</feature>
<evidence type="ECO:0000256" key="1">
    <source>
        <dbReference type="ARBA" id="ARBA00022737"/>
    </source>
</evidence>
<dbReference type="PaxDb" id="2903-EOD11991"/>
<dbReference type="GeneID" id="17258141"/>
<dbReference type="Proteomes" id="UP000013827">
    <property type="component" value="Unassembled WGS sequence"/>
</dbReference>
<keyword evidence="5" id="KW-1185">Reference proteome</keyword>
<dbReference type="Gene3D" id="1.25.40.20">
    <property type="entry name" value="Ankyrin repeat-containing domain"/>
    <property type="match status" value="2"/>
</dbReference>
<dbReference type="Pfam" id="PF12796">
    <property type="entry name" value="Ank_2"/>
    <property type="match status" value="1"/>
</dbReference>
<dbReference type="GeneID" id="17284962"/>
<evidence type="ECO:0000256" key="3">
    <source>
        <dbReference type="PROSITE-ProRule" id="PRU00023"/>
    </source>
</evidence>
<evidence type="ECO:0000313" key="5">
    <source>
        <dbReference type="Proteomes" id="UP000013827"/>
    </source>
</evidence>
<dbReference type="EnsemblProtists" id="EOD11991">
    <property type="protein sequence ID" value="EOD11991"/>
    <property type="gene ID" value="EMIHUDRAFT_76754"/>
</dbReference>
<accession>A0A0D3IL56</accession>
<dbReference type="EnsemblProtists" id="EOD39691">
    <property type="protein sequence ID" value="EOD39691"/>
    <property type="gene ID" value="EMIHUDRAFT_62696"/>
</dbReference>
<proteinExistence type="predicted"/>
<evidence type="ECO:0000256" key="2">
    <source>
        <dbReference type="ARBA" id="ARBA00023043"/>
    </source>
</evidence>
<dbReference type="STRING" id="2903.R1FVH0"/>
<organism evidence="4 5">
    <name type="scientific">Emiliania huxleyi (strain CCMP1516)</name>
    <dbReference type="NCBI Taxonomy" id="280463"/>
    <lineage>
        <taxon>Eukaryota</taxon>
        <taxon>Haptista</taxon>
        <taxon>Haptophyta</taxon>
        <taxon>Prymnesiophyceae</taxon>
        <taxon>Isochrysidales</taxon>
        <taxon>Noelaerhabdaceae</taxon>
        <taxon>Emiliania</taxon>
    </lineage>
</organism>
<dbReference type="PRINTS" id="PR01415">
    <property type="entry name" value="ANKYRIN"/>
</dbReference>
<dbReference type="InterPro" id="IPR002110">
    <property type="entry name" value="Ankyrin_rpt"/>
</dbReference>
<dbReference type="SUPFAM" id="SSF48403">
    <property type="entry name" value="Ankyrin repeat"/>
    <property type="match status" value="1"/>
</dbReference>
<feature type="repeat" description="ANK" evidence="3">
    <location>
        <begin position="134"/>
        <end position="159"/>
    </location>
</feature>
<feature type="repeat" description="ANK" evidence="3">
    <location>
        <begin position="101"/>
        <end position="133"/>
    </location>
</feature>
<dbReference type="PROSITE" id="PS50297">
    <property type="entry name" value="ANK_REP_REGION"/>
    <property type="match status" value="4"/>
</dbReference>
<dbReference type="InterPro" id="IPR036770">
    <property type="entry name" value="Ankyrin_rpt-contain_sf"/>
</dbReference>
<evidence type="ECO:0008006" key="6">
    <source>
        <dbReference type="Google" id="ProtNLM"/>
    </source>
</evidence>
<dbReference type="SMART" id="SM00248">
    <property type="entry name" value="ANK"/>
    <property type="match status" value="4"/>
</dbReference>
<dbReference type="eggNOG" id="KOG0509">
    <property type="taxonomic scope" value="Eukaryota"/>
</dbReference>